<evidence type="ECO:0000256" key="2">
    <source>
        <dbReference type="SAM" id="SignalP"/>
    </source>
</evidence>
<proteinExistence type="predicted"/>
<dbReference type="EMBL" id="CP053452">
    <property type="protein sequence ID" value="QJW94641.1"/>
    <property type="molecule type" value="Genomic_DNA"/>
</dbReference>
<feature type="coiled-coil region" evidence="1">
    <location>
        <begin position="60"/>
        <end position="116"/>
    </location>
</feature>
<protein>
    <submittedName>
        <fullName evidence="3">Uncharacterized protein</fullName>
    </submittedName>
</protein>
<name>A0A6M5YN31_9BACT</name>
<dbReference type="RefSeq" id="WP_171470594.1">
    <property type="nucleotide sequence ID" value="NZ_CP053452.2"/>
</dbReference>
<organism evidence="3 4">
    <name type="scientific">Frigoriglobus tundricola</name>
    <dbReference type="NCBI Taxonomy" id="2774151"/>
    <lineage>
        <taxon>Bacteria</taxon>
        <taxon>Pseudomonadati</taxon>
        <taxon>Planctomycetota</taxon>
        <taxon>Planctomycetia</taxon>
        <taxon>Gemmatales</taxon>
        <taxon>Gemmataceae</taxon>
        <taxon>Frigoriglobus</taxon>
    </lineage>
</organism>
<accession>A0A6M5YN31</accession>
<keyword evidence="4" id="KW-1185">Reference proteome</keyword>
<gene>
    <name evidence="3" type="ORF">FTUN_2163</name>
</gene>
<evidence type="ECO:0000313" key="4">
    <source>
        <dbReference type="Proteomes" id="UP000503447"/>
    </source>
</evidence>
<evidence type="ECO:0000313" key="3">
    <source>
        <dbReference type="EMBL" id="QJW94641.1"/>
    </source>
</evidence>
<dbReference type="KEGG" id="ftj:FTUN_2163"/>
<sequence>MRRLAISSLLLSGALLGSGCGANTSPTTPPDPKVADARDKINDAEKATVEAAKSKRDEYARAMQKRLDELTAKFDALNVRAARAEGQTKKDLDTKLEEAKVKRDAAAKKLGELKEASHDRWEKVKDGVENAFEDLKKAVE</sequence>
<reference evidence="4" key="1">
    <citation type="submission" date="2020-05" db="EMBL/GenBank/DDBJ databases">
        <title>Frigoriglobus tundricola gen. nov., sp. nov., a psychrotolerant cellulolytic planctomycete of the family Gemmataceae with two divergent copies of 16S rRNA gene.</title>
        <authorList>
            <person name="Kulichevskaya I.S."/>
            <person name="Ivanova A.A."/>
            <person name="Naumoff D.G."/>
            <person name="Beletsky A.V."/>
            <person name="Rijpstra W.I.C."/>
            <person name="Sinninghe Damste J.S."/>
            <person name="Mardanov A.V."/>
            <person name="Ravin N.V."/>
            <person name="Dedysh S.N."/>
        </authorList>
    </citation>
    <scope>NUCLEOTIDE SEQUENCE [LARGE SCALE GENOMIC DNA]</scope>
    <source>
        <strain evidence="4">PL17</strain>
    </source>
</reference>
<dbReference type="Proteomes" id="UP000503447">
    <property type="component" value="Chromosome"/>
</dbReference>
<feature type="chain" id="PRO_5026676530" evidence="2">
    <location>
        <begin position="23"/>
        <end position="140"/>
    </location>
</feature>
<evidence type="ECO:0000256" key="1">
    <source>
        <dbReference type="SAM" id="Coils"/>
    </source>
</evidence>
<keyword evidence="2" id="KW-0732">Signal</keyword>
<dbReference type="PROSITE" id="PS51257">
    <property type="entry name" value="PROKAR_LIPOPROTEIN"/>
    <property type="match status" value="1"/>
</dbReference>
<dbReference type="AlphaFoldDB" id="A0A6M5YN31"/>
<feature type="signal peptide" evidence="2">
    <location>
        <begin position="1"/>
        <end position="22"/>
    </location>
</feature>
<keyword evidence="1" id="KW-0175">Coiled coil</keyword>